<organism evidence="2 3">
    <name type="scientific">Streptomyces dubilierae</name>
    <dbReference type="NCBI Taxonomy" id="3075533"/>
    <lineage>
        <taxon>Bacteria</taxon>
        <taxon>Bacillati</taxon>
        <taxon>Actinomycetota</taxon>
        <taxon>Actinomycetes</taxon>
        <taxon>Kitasatosporales</taxon>
        <taxon>Streptomycetaceae</taxon>
        <taxon>Streptomyces</taxon>
    </lineage>
</organism>
<dbReference type="Pfam" id="PF04149">
    <property type="entry name" value="DUF397"/>
    <property type="match status" value="2"/>
</dbReference>
<dbReference type="InterPro" id="IPR007278">
    <property type="entry name" value="DUF397"/>
</dbReference>
<comment type="caution">
    <text evidence="2">The sequence shown here is derived from an EMBL/GenBank/DDBJ whole genome shotgun (WGS) entry which is preliminary data.</text>
</comment>
<reference evidence="3" key="1">
    <citation type="submission" date="2023-07" db="EMBL/GenBank/DDBJ databases">
        <title>30 novel species of actinomycetes from the DSMZ collection.</title>
        <authorList>
            <person name="Nouioui I."/>
        </authorList>
    </citation>
    <scope>NUCLEOTIDE SEQUENCE [LARGE SCALE GENOMIC DNA]</scope>
    <source>
        <strain evidence="3">DSM 41921</strain>
    </source>
</reference>
<dbReference type="EMBL" id="JAVREU010000002">
    <property type="protein sequence ID" value="MDT0387192.1"/>
    <property type="molecule type" value="Genomic_DNA"/>
</dbReference>
<feature type="domain" description="DUF397" evidence="1">
    <location>
        <begin position="37"/>
        <end position="91"/>
    </location>
</feature>
<keyword evidence="3" id="KW-1185">Reference proteome</keyword>
<proteinExistence type="predicted"/>
<evidence type="ECO:0000313" key="2">
    <source>
        <dbReference type="EMBL" id="MDT0387192.1"/>
    </source>
</evidence>
<feature type="domain" description="DUF397" evidence="1">
    <location>
        <begin position="11"/>
        <end position="31"/>
    </location>
</feature>
<accession>A0ABU2P4W3</accession>
<gene>
    <name evidence="2" type="ORF">RM641_07120</name>
</gene>
<evidence type="ECO:0000259" key="1">
    <source>
        <dbReference type="Pfam" id="PF04149"/>
    </source>
</evidence>
<protein>
    <submittedName>
        <fullName evidence="2">DUF397 domain-containing protein</fullName>
    </submittedName>
</protein>
<dbReference type="RefSeq" id="WP_311679880.1">
    <property type="nucleotide sequence ID" value="NZ_JAVREU010000002.1"/>
</dbReference>
<dbReference type="Proteomes" id="UP001183586">
    <property type="component" value="Unassembled WGS sequence"/>
</dbReference>
<evidence type="ECO:0000313" key="3">
    <source>
        <dbReference type="Proteomes" id="UP001183586"/>
    </source>
</evidence>
<name>A0ABU2P4W3_9ACTN</name>
<sequence>MASSAIDLSTAVWRRSTYSNGTGGDCVEVAEAFPGAAHWRKSTYSNGDGGDCVEVCDAHTAVVPVRDSKAPHGPVLTITAPAWTSFVTSLKPPVTGVCGGPAPGR</sequence>